<protein>
    <submittedName>
        <fullName evidence="1">Dienelactone hydrolase-like protein</fullName>
    </submittedName>
</protein>
<dbReference type="Gene3D" id="3.10.450.50">
    <property type="match status" value="1"/>
</dbReference>
<dbReference type="PANTHER" id="PTHR38436:SF3">
    <property type="entry name" value="CARBOXYMETHYLENEBUTENOLIDASE-RELATED"/>
    <property type="match status" value="1"/>
</dbReference>
<sequence>MAGINVNTSNSNGWLTRFNNGCIPRLYITAEVDTVAEFDQVTLRHWQAEGFDVTFLPFSQAGQAYRNQLKELGKNLHLGEYFAIVAYGDAATECLEVFRKQSPRLCALVAYYPSAIPDPTASFPISLRVVVHLAGEEVGVTKTTEVLGLQGKRRTRQKRIGSGKGTGGSLELAYPSYTYADVEPGFAEYDLDEYDKTAERLSWSRSLDVVRKGFRIEVDLEKIWEEHLDYEFKTKDVDKTMATMVARPYVNHIPTLTGGVGKKDLHRFYRDFFIPSSPPSLSMRLMSRTQGVDRIVDEMIIAFDHTQEIPWMLPDIPPTNKHVEVALVSIVCIRGGKLYHEHIYWDQASVLVQLGMIDPKVVPKEFEKMGVERLPVAGAESARKALDETAEPSNELLSDW</sequence>
<evidence type="ECO:0000313" key="1">
    <source>
        <dbReference type="EMBL" id="KAF1987666.1"/>
    </source>
</evidence>
<evidence type="ECO:0000313" key="2">
    <source>
        <dbReference type="Proteomes" id="UP000800041"/>
    </source>
</evidence>
<gene>
    <name evidence="1" type="ORF">K402DRAFT_462551</name>
</gene>
<dbReference type="InterPro" id="IPR032710">
    <property type="entry name" value="NTF2-like_dom_sf"/>
</dbReference>
<dbReference type="GO" id="GO:0016787">
    <property type="term" value="F:hydrolase activity"/>
    <property type="evidence" value="ECO:0007669"/>
    <property type="project" value="UniProtKB-KW"/>
</dbReference>
<keyword evidence="1" id="KW-0378">Hydrolase</keyword>
<dbReference type="OrthoDB" id="5440at2759"/>
<dbReference type="PANTHER" id="PTHR38436">
    <property type="entry name" value="POLYKETIDE CYCLASE SNOAL-LIKE DOMAIN"/>
    <property type="match status" value="1"/>
</dbReference>
<accession>A0A6G1H368</accession>
<organism evidence="1 2">
    <name type="scientific">Aulographum hederae CBS 113979</name>
    <dbReference type="NCBI Taxonomy" id="1176131"/>
    <lineage>
        <taxon>Eukaryota</taxon>
        <taxon>Fungi</taxon>
        <taxon>Dikarya</taxon>
        <taxon>Ascomycota</taxon>
        <taxon>Pezizomycotina</taxon>
        <taxon>Dothideomycetes</taxon>
        <taxon>Pleosporomycetidae</taxon>
        <taxon>Aulographales</taxon>
        <taxon>Aulographaceae</taxon>
    </lineage>
</organism>
<dbReference type="InterPro" id="IPR009959">
    <property type="entry name" value="Cyclase_SnoaL-like"/>
</dbReference>
<dbReference type="GO" id="GO:0030638">
    <property type="term" value="P:polyketide metabolic process"/>
    <property type="evidence" value="ECO:0007669"/>
    <property type="project" value="InterPro"/>
</dbReference>
<dbReference type="Proteomes" id="UP000800041">
    <property type="component" value="Unassembled WGS sequence"/>
</dbReference>
<dbReference type="EMBL" id="ML977151">
    <property type="protein sequence ID" value="KAF1987666.1"/>
    <property type="molecule type" value="Genomic_DNA"/>
</dbReference>
<name>A0A6G1H368_9PEZI</name>
<keyword evidence="2" id="KW-1185">Reference proteome</keyword>
<reference evidence="1" key="1">
    <citation type="journal article" date="2020" name="Stud. Mycol.">
        <title>101 Dothideomycetes genomes: a test case for predicting lifestyles and emergence of pathogens.</title>
        <authorList>
            <person name="Haridas S."/>
            <person name="Albert R."/>
            <person name="Binder M."/>
            <person name="Bloem J."/>
            <person name="Labutti K."/>
            <person name="Salamov A."/>
            <person name="Andreopoulos B."/>
            <person name="Baker S."/>
            <person name="Barry K."/>
            <person name="Bills G."/>
            <person name="Bluhm B."/>
            <person name="Cannon C."/>
            <person name="Castanera R."/>
            <person name="Culley D."/>
            <person name="Daum C."/>
            <person name="Ezra D."/>
            <person name="Gonzalez J."/>
            <person name="Henrissat B."/>
            <person name="Kuo A."/>
            <person name="Liang C."/>
            <person name="Lipzen A."/>
            <person name="Lutzoni F."/>
            <person name="Magnuson J."/>
            <person name="Mondo S."/>
            <person name="Nolan M."/>
            <person name="Ohm R."/>
            <person name="Pangilinan J."/>
            <person name="Park H.-J."/>
            <person name="Ramirez L."/>
            <person name="Alfaro M."/>
            <person name="Sun H."/>
            <person name="Tritt A."/>
            <person name="Yoshinaga Y."/>
            <person name="Zwiers L.-H."/>
            <person name="Turgeon B."/>
            <person name="Goodwin S."/>
            <person name="Spatafora J."/>
            <person name="Crous P."/>
            <person name="Grigoriev I."/>
        </authorList>
    </citation>
    <scope>NUCLEOTIDE SEQUENCE</scope>
    <source>
        <strain evidence="1">CBS 113979</strain>
    </source>
</reference>
<proteinExistence type="predicted"/>
<dbReference type="AlphaFoldDB" id="A0A6G1H368"/>
<dbReference type="SUPFAM" id="SSF54427">
    <property type="entry name" value="NTF2-like"/>
    <property type="match status" value="1"/>
</dbReference>